<dbReference type="AlphaFoldDB" id="A0A6A6T173"/>
<evidence type="ECO:0000313" key="3">
    <source>
        <dbReference type="EMBL" id="KAF2652623.1"/>
    </source>
</evidence>
<dbReference type="InterPro" id="IPR029130">
    <property type="entry name" value="Acid_ceramidase_N"/>
</dbReference>
<dbReference type="EMBL" id="MU004397">
    <property type="protein sequence ID" value="KAF2652623.1"/>
    <property type="molecule type" value="Genomic_DNA"/>
</dbReference>
<feature type="non-terminal residue" evidence="3">
    <location>
        <position position="1"/>
    </location>
</feature>
<name>A0A6A6T173_9PLEO</name>
<evidence type="ECO:0000313" key="4">
    <source>
        <dbReference type="Proteomes" id="UP000799324"/>
    </source>
</evidence>
<gene>
    <name evidence="3" type="ORF">K491DRAFT_568232</name>
</gene>
<dbReference type="GO" id="GO:0017040">
    <property type="term" value="F:N-acylsphingosine amidohydrolase activity"/>
    <property type="evidence" value="ECO:0007669"/>
    <property type="project" value="UniProtKB-EC"/>
</dbReference>
<dbReference type="PANTHER" id="PTHR28583">
    <property type="entry name" value="ACID AMIDASE"/>
    <property type="match status" value="1"/>
</dbReference>
<feature type="non-terminal residue" evidence="3">
    <location>
        <position position="393"/>
    </location>
</feature>
<dbReference type="EC" id="3.5.1.23" evidence="1"/>
<dbReference type="Gene3D" id="3.60.60.10">
    <property type="entry name" value="Penicillin V Acylase, Chain A"/>
    <property type="match status" value="1"/>
</dbReference>
<dbReference type="PANTHER" id="PTHR28583:SF1">
    <property type="entry name" value="ACID CERAMIDASE"/>
    <property type="match status" value="1"/>
</dbReference>
<dbReference type="Proteomes" id="UP000799324">
    <property type="component" value="Unassembled WGS sequence"/>
</dbReference>
<protein>
    <recommendedName>
        <fullName evidence="1">ceramidase</fullName>
        <ecNumber evidence="1">3.5.1.23</ecNumber>
    </recommendedName>
</protein>
<proteinExistence type="predicted"/>
<reference evidence="3" key="1">
    <citation type="journal article" date="2020" name="Stud. Mycol.">
        <title>101 Dothideomycetes genomes: a test case for predicting lifestyles and emergence of pathogens.</title>
        <authorList>
            <person name="Haridas S."/>
            <person name="Albert R."/>
            <person name="Binder M."/>
            <person name="Bloem J."/>
            <person name="Labutti K."/>
            <person name="Salamov A."/>
            <person name="Andreopoulos B."/>
            <person name="Baker S."/>
            <person name="Barry K."/>
            <person name="Bills G."/>
            <person name="Bluhm B."/>
            <person name="Cannon C."/>
            <person name="Castanera R."/>
            <person name="Culley D."/>
            <person name="Daum C."/>
            <person name="Ezra D."/>
            <person name="Gonzalez J."/>
            <person name="Henrissat B."/>
            <person name="Kuo A."/>
            <person name="Liang C."/>
            <person name="Lipzen A."/>
            <person name="Lutzoni F."/>
            <person name="Magnuson J."/>
            <person name="Mondo S."/>
            <person name="Nolan M."/>
            <person name="Ohm R."/>
            <person name="Pangilinan J."/>
            <person name="Park H.-J."/>
            <person name="Ramirez L."/>
            <person name="Alfaro M."/>
            <person name="Sun H."/>
            <person name="Tritt A."/>
            <person name="Yoshinaga Y."/>
            <person name="Zwiers L.-H."/>
            <person name="Turgeon B."/>
            <person name="Goodwin S."/>
            <person name="Spatafora J."/>
            <person name="Crous P."/>
            <person name="Grigoriev I."/>
        </authorList>
    </citation>
    <scope>NUCLEOTIDE SEQUENCE</scope>
    <source>
        <strain evidence="3">CBS 122681</strain>
    </source>
</reference>
<accession>A0A6A6T173</accession>
<organism evidence="3 4">
    <name type="scientific">Lophiostoma macrostomum CBS 122681</name>
    <dbReference type="NCBI Taxonomy" id="1314788"/>
    <lineage>
        <taxon>Eukaryota</taxon>
        <taxon>Fungi</taxon>
        <taxon>Dikarya</taxon>
        <taxon>Ascomycota</taxon>
        <taxon>Pezizomycotina</taxon>
        <taxon>Dothideomycetes</taxon>
        <taxon>Pleosporomycetidae</taxon>
        <taxon>Pleosporales</taxon>
        <taxon>Lophiostomataceae</taxon>
        <taxon>Lophiostoma</taxon>
    </lineage>
</organism>
<feature type="domain" description="Acid ceramidase N-terminal" evidence="2">
    <location>
        <begin position="1"/>
        <end position="51"/>
    </location>
</feature>
<evidence type="ECO:0000256" key="1">
    <source>
        <dbReference type="ARBA" id="ARBA00011891"/>
    </source>
</evidence>
<dbReference type="OrthoDB" id="5273684at2759"/>
<sequence length="393" mass="44590">PPTYTIDLSLPPAKRYVQVALDFRLVLEDLTKVFDELMEGYRIPKRPIHLLSRLLMRKVYSHEQTEELRGISEVLNVPLYLLVAYNVLLDSFMGCTSGGVRVRDPTTKEKKMLHFRTLDWGMPELRNAMVQFEYKQTTDGPIIATTIGYVGYVGVLTGVRPGLSVSLNFRPYHNDGRSLWSNAKFYNHILQVLLGRRPSISSHLRDLLLQTDASAKTSKDTPQCLDLATIAEKIPAVSTTAVYLIFCDGQETLILEKDRVTAKPIISSSFVTVTNHDVGFEDTSDDQSAQSAAHAAQAKYGKPSLFAVGIEEMIDESLDRKKCTVDMWEQRCRRFGEKARKNDNEGVWVSLEKLQEWVSEYPVTNEETHYATIMDPTEGKIVWIMAYEEGEIR</sequence>
<evidence type="ECO:0000259" key="2">
    <source>
        <dbReference type="Pfam" id="PF15508"/>
    </source>
</evidence>
<keyword evidence="4" id="KW-1185">Reference proteome</keyword>
<dbReference type="Pfam" id="PF15508">
    <property type="entry name" value="NAAA-beta"/>
    <property type="match status" value="1"/>
</dbReference>